<feature type="domain" description="Diphthamide synthase" evidence="1">
    <location>
        <begin position="8"/>
        <end position="198"/>
    </location>
</feature>
<dbReference type="Pfam" id="PF01902">
    <property type="entry name" value="Diphthami_syn_2"/>
    <property type="match status" value="1"/>
</dbReference>
<evidence type="ECO:0000259" key="1">
    <source>
        <dbReference type="Pfam" id="PF01902"/>
    </source>
</evidence>
<dbReference type="Gene3D" id="3.40.50.620">
    <property type="entry name" value="HUPs"/>
    <property type="match status" value="1"/>
</dbReference>
<dbReference type="InterPro" id="IPR002761">
    <property type="entry name" value="Diphthami_syn_dom"/>
</dbReference>
<dbReference type="OrthoDB" id="3572539at2"/>
<name>A0A1H7ICE1_9BACT</name>
<dbReference type="InterPro" id="IPR014729">
    <property type="entry name" value="Rossmann-like_a/b/a_fold"/>
</dbReference>
<dbReference type="EMBL" id="FOBB01000001">
    <property type="protein sequence ID" value="SEK60118.1"/>
    <property type="molecule type" value="Genomic_DNA"/>
</dbReference>
<dbReference type="STRING" id="573321.SAMN04488505_101517"/>
<dbReference type="AlphaFoldDB" id="A0A1H7ICE1"/>
<reference evidence="2 3" key="1">
    <citation type="submission" date="2016-10" db="EMBL/GenBank/DDBJ databases">
        <authorList>
            <person name="de Groot N.N."/>
        </authorList>
    </citation>
    <scope>NUCLEOTIDE SEQUENCE [LARGE SCALE GENOMIC DNA]</scope>
    <source>
        <strain evidence="2 3">DSM 21039</strain>
    </source>
</reference>
<dbReference type="Gene3D" id="3.90.1490.10">
    <property type="entry name" value="putative n-type atp pyrophosphatase, domain 2"/>
    <property type="match status" value="1"/>
</dbReference>
<organism evidence="2 3">
    <name type="scientific">Chitinophaga rupis</name>
    <dbReference type="NCBI Taxonomy" id="573321"/>
    <lineage>
        <taxon>Bacteria</taxon>
        <taxon>Pseudomonadati</taxon>
        <taxon>Bacteroidota</taxon>
        <taxon>Chitinophagia</taxon>
        <taxon>Chitinophagales</taxon>
        <taxon>Chitinophagaceae</taxon>
        <taxon>Chitinophaga</taxon>
    </lineage>
</organism>
<dbReference type="SUPFAM" id="SSF52402">
    <property type="entry name" value="Adenine nucleotide alpha hydrolases-like"/>
    <property type="match status" value="1"/>
</dbReference>
<dbReference type="PIRSF" id="PIRSF039123">
    <property type="entry name" value="Diphthamide_synthase"/>
    <property type="match status" value="1"/>
</dbReference>
<accession>A0A1H7ICE1</accession>
<dbReference type="RefSeq" id="WP_089906578.1">
    <property type="nucleotide sequence ID" value="NZ_FOBB01000001.1"/>
</dbReference>
<protein>
    <submittedName>
        <fullName evidence="2">MJ0570-related uncharacterized domain-containing protein</fullName>
    </submittedName>
</protein>
<gene>
    <name evidence="2" type="ORF">SAMN04488505_101517</name>
</gene>
<keyword evidence="3" id="KW-1185">Reference proteome</keyword>
<dbReference type="InterPro" id="IPR030662">
    <property type="entry name" value="DPH6/MJ0570"/>
</dbReference>
<dbReference type="Proteomes" id="UP000198984">
    <property type="component" value="Unassembled WGS sequence"/>
</dbReference>
<evidence type="ECO:0000313" key="2">
    <source>
        <dbReference type="EMBL" id="SEK60118.1"/>
    </source>
</evidence>
<sequence length="234" mass="26573">MIPAFMNWSSGKDACFALWTLQQQGLYDVRYLFTTLNAGFNRVSMHGVREALLDEQARQVNIPLKKAYLQEHASMEDYNAMMQAQMAAMVQEGIQHAVFGDIFLDDLRLYREAQLARIGMQAVFPIWKQDSRQLVLQMIQAGFKAVVVCANARYLDSSFAGRLVDEQFLADLPADVDPCGENGEFHTFVFDGPLFKAPVAFSPGETVERSYQPDGDTHPNWDSRFFFKELLPPE</sequence>
<dbReference type="NCBIfam" id="TIGR00290">
    <property type="entry name" value="MJ0570_dom"/>
    <property type="match status" value="1"/>
</dbReference>
<evidence type="ECO:0000313" key="3">
    <source>
        <dbReference type="Proteomes" id="UP000198984"/>
    </source>
</evidence>
<proteinExistence type="predicted"/>